<comment type="caution">
    <text evidence="3">The sequence shown here is derived from an EMBL/GenBank/DDBJ whole genome shotgun (WGS) entry which is preliminary data.</text>
</comment>
<feature type="domain" description="S-layer family duplication" evidence="2">
    <location>
        <begin position="670"/>
        <end position="915"/>
    </location>
</feature>
<evidence type="ECO:0000313" key="4">
    <source>
        <dbReference type="Proteomes" id="UP000199259"/>
    </source>
</evidence>
<dbReference type="EMBL" id="FNCA01000002">
    <property type="protein sequence ID" value="SDF54184.1"/>
    <property type="molecule type" value="Genomic_DNA"/>
</dbReference>
<keyword evidence="1" id="KW-0812">Transmembrane</keyword>
<dbReference type="NCBIfam" id="TIGR01567">
    <property type="entry name" value="S_layer_rel_Mac"/>
    <property type="match status" value="2"/>
</dbReference>
<accession>A0A7Z7FDU1</accession>
<evidence type="ECO:0000313" key="3">
    <source>
        <dbReference type="EMBL" id="SDF54184.1"/>
    </source>
</evidence>
<dbReference type="Pfam" id="PF07752">
    <property type="entry name" value="S-layer"/>
    <property type="match status" value="2"/>
</dbReference>
<dbReference type="InterPro" id="IPR006457">
    <property type="entry name" value="S_layer-rel_Mac"/>
</dbReference>
<dbReference type="Gene3D" id="2.60.40.10">
    <property type="entry name" value="Immunoglobulins"/>
    <property type="match status" value="1"/>
</dbReference>
<gene>
    <name evidence="3" type="ORF">SAMN04488589_0830</name>
</gene>
<dbReference type="Gene3D" id="2.60.40.4190">
    <property type="match status" value="2"/>
</dbReference>
<feature type="domain" description="S-layer family duplication" evidence="2">
    <location>
        <begin position="390"/>
        <end position="641"/>
    </location>
</feature>
<feature type="transmembrane region" description="Helical" evidence="1">
    <location>
        <begin position="1196"/>
        <end position="1215"/>
    </location>
</feature>
<dbReference type="AlphaFoldDB" id="A0A7Z7FDU1"/>
<protein>
    <submittedName>
        <fullName evidence="3">S-layer family duplication domain-containing protein</fullName>
    </submittedName>
</protein>
<name>A0A7Z7FDU1_9EURY</name>
<dbReference type="Proteomes" id="UP000199259">
    <property type="component" value="Unassembled WGS sequence"/>
</dbReference>
<keyword evidence="4" id="KW-1185">Reference proteome</keyword>
<reference evidence="3 4" key="1">
    <citation type="submission" date="2016-10" db="EMBL/GenBank/DDBJ databases">
        <authorList>
            <person name="Varghese N."/>
            <person name="Submissions S."/>
        </authorList>
    </citation>
    <scope>NUCLEOTIDE SEQUENCE [LARGE SCALE GENOMIC DNA]</scope>
    <source>
        <strain evidence="3 4">PL 12/M</strain>
    </source>
</reference>
<dbReference type="InterPro" id="IPR013783">
    <property type="entry name" value="Ig-like_fold"/>
</dbReference>
<organism evidence="3 4">
    <name type="scientific">Methanolobus vulcani</name>
    <dbReference type="NCBI Taxonomy" id="38026"/>
    <lineage>
        <taxon>Archaea</taxon>
        <taxon>Methanobacteriati</taxon>
        <taxon>Methanobacteriota</taxon>
        <taxon>Stenosarchaea group</taxon>
        <taxon>Methanomicrobia</taxon>
        <taxon>Methanosarcinales</taxon>
        <taxon>Methanosarcinaceae</taxon>
        <taxon>Methanolobus</taxon>
    </lineage>
</organism>
<dbReference type="Gene3D" id="2.60.98.40">
    <property type="match status" value="2"/>
</dbReference>
<keyword evidence="1" id="KW-1133">Transmembrane helix</keyword>
<proteinExistence type="predicted"/>
<keyword evidence="1" id="KW-0472">Membrane</keyword>
<evidence type="ECO:0000259" key="2">
    <source>
        <dbReference type="Pfam" id="PF07752"/>
    </source>
</evidence>
<sequence length="1242" mass="132738">MRNKFKFILFGLTLLTLLCYTATAAPSITPTPAAATLDTLTDNLPQAFSVTVSESSDIVWYLDESPVQSSALNQTSDLYSANPGSAGIYNVTVIATNSTTLASNQYTWTWNLNQSLSIDSSSPGSNPGTNVGDSQAFSVDLNQVADVNWYIDNVLMQTNSSVTSASYTNNTAPADSYTVKATASNVNGSKTETWTWKVSTVPSPTITLSDPSSSTPSDNTGVSRTFTANVDQTVNLTWIFNDVALGPVNNSVTTSSYTFSSAPEGTHNLTVLVENANGVDQKQWDWTVSNASLSITGSNPGSDPETTVDTTQLFNVTTNQACDVQWLVNGTVVQTNSSVTTADLSIFKSTAASYNVTVVATNVNGVEQKTWIWDVRSKTYFSGDRIWDADAGQSTTYTWDAKSFSGFFYDLESGLSSETMTITGISRTIGDEKLVYETRPVETDFEHSGWGKYQVIGFMAEKYFAGYTSNTSITDVDTVSMMSNGQLSKVLMDTDDKETVYSGSSLDLEDGYKLNVVEVDTNGDRVLLTLTKDGDELDSDVVSSNDDYVYKKDLGDSDNVVLIAVHFADIFSGTESNAVFVQGIFQVSDAYDSVENGDNYGKMQVTAISDNLIQMKNDGSVSLSAGKTIDIMGKIKFEVADDSTLRFAPFVDMTDPGTYELRGTVAEGNELITWTPLNFEGFYYDIDEGIQTETLQLTSISGRTIPSDALVYTSTPAAVTFSHSAWGKFNVMGFMAEKYFAGYPSGTFGSSSAVDLLSSGQLSKVLIDSDDKTSVYSGQSLTLENGYTLDIVEVDSDGNKVLVQLNKDGDEVDSGIASANDNYIYEMDLGDSDNVPVIVVHFNEIFRGSESNAVFIQGIFQISDDYTTIEDGDTNDKMEVTSVGSSIVMKNSNSISLSRGKEISLMGDVVIRVADSGTVRYYPAVDVTTSANEALSLSLSDSTITEGESISITVTSRGASISDATVKVDGSSIGNTGDDGTLDYTPSSTGTLDITTEKDGYTSGSTQLEVISKDDETRKMSIEVSPSEVYEGNTMTIYVLKAIGGDAISGAEITLDGKSIGTTGSDGTISYTATEPGAHKLVATKSGMSDAELDLKVNELAAKFEFSNLAITPLEIKQGQDATISVDVANTGTAAGDYTVDLKINDVVVDSQLVSLSVGNSTTIQFKHKEDEIGTYTVKVGGLTTTYEVFEKSGTILYVLGAIGLAAIGGIAYLFTAGGWTVEIAQAKAAEAIETIRELIGK</sequence>
<dbReference type="OrthoDB" id="240412at2157"/>
<evidence type="ECO:0000256" key="1">
    <source>
        <dbReference type="SAM" id="Phobius"/>
    </source>
</evidence>